<comment type="similarity">
    <text evidence="2">Belongs to the tyrosinase family.</text>
</comment>
<evidence type="ECO:0000256" key="7">
    <source>
        <dbReference type="ARBA" id="ARBA00023033"/>
    </source>
</evidence>
<dbReference type="Pfam" id="PF00264">
    <property type="entry name" value="Tyrosinase"/>
    <property type="match status" value="1"/>
</dbReference>
<keyword evidence="8" id="KW-0470">Melanin biosynthesis</keyword>
<comment type="catalytic activity">
    <reaction evidence="10">
        <text>L-tyrosine + O2 = L-dopaquinone + H2O</text>
        <dbReference type="Rhea" id="RHEA:18117"/>
        <dbReference type="ChEBI" id="CHEBI:15377"/>
        <dbReference type="ChEBI" id="CHEBI:15379"/>
        <dbReference type="ChEBI" id="CHEBI:57924"/>
        <dbReference type="ChEBI" id="CHEBI:58315"/>
        <dbReference type="EC" id="1.14.18.1"/>
    </reaction>
</comment>
<reference evidence="12 13" key="1">
    <citation type="submission" date="2020-03" db="EMBL/GenBank/DDBJ databases">
        <title>Draft Genome Sequence of Cudoniella acicularis.</title>
        <authorList>
            <person name="Buettner E."/>
            <person name="Kellner H."/>
        </authorList>
    </citation>
    <scope>NUCLEOTIDE SEQUENCE [LARGE SCALE GENOMIC DNA]</scope>
    <source>
        <strain evidence="12 13">DSM 108380</strain>
    </source>
</reference>
<keyword evidence="6" id="KW-0186">Copper</keyword>
<comment type="caution">
    <text evidence="12">The sequence shown here is derived from an EMBL/GenBank/DDBJ whole genome shotgun (WGS) entry which is preliminary data.</text>
</comment>
<keyword evidence="4" id="KW-0479">Metal-binding</keyword>
<evidence type="ECO:0000256" key="9">
    <source>
        <dbReference type="ARBA" id="ARBA00048233"/>
    </source>
</evidence>
<evidence type="ECO:0000256" key="4">
    <source>
        <dbReference type="ARBA" id="ARBA00022723"/>
    </source>
</evidence>
<dbReference type="Gene3D" id="1.10.1280.10">
    <property type="entry name" value="Di-copper center containing domain from catechol oxidase"/>
    <property type="match status" value="1"/>
</dbReference>
<dbReference type="Pfam" id="PF18132">
    <property type="entry name" value="Tyrosinase_C"/>
    <property type="match status" value="1"/>
</dbReference>
<evidence type="ECO:0000259" key="11">
    <source>
        <dbReference type="PROSITE" id="PS00498"/>
    </source>
</evidence>
<organism evidence="12 13">
    <name type="scientific">Cudoniella acicularis</name>
    <dbReference type="NCBI Taxonomy" id="354080"/>
    <lineage>
        <taxon>Eukaryota</taxon>
        <taxon>Fungi</taxon>
        <taxon>Dikarya</taxon>
        <taxon>Ascomycota</taxon>
        <taxon>Pezizomycotina</taxon>
        <taxon>Leotiomycetes</taxon>
        <taxon>Helotiales</taxon>
        <taxon>Tricladiaceae</taxon>
        <taxon>Cudoniella</taxon>
    </lineage>
</organism>
<comment type="catalytic activity">
    <reaction evidence="9">
        <text>2 L-dopa + O2 = 2 L-dopaquinone + 2 H2O</text>
        <dbReference type="Rhea" id="RHEA:34287"/>
        <dbReference type="ChEBI" id="CHEBI:15377"/>
        <dbReference type="ChEBI" id="CHEBI:15379"/>
        <dbReference type="ChEBI" id="CHEBI:57504"/>
        <dbReference type="ChEBI" id="CHEBI:57924"/>
        <dbReference type="EC" id="1.14.18.1"/>
    </reaction>
</comment>
<dbReference type="AlphaFoldDB" id="A0A8H4RB41"/>
<protein>
    <recommendedName>
        <fullName evidence="3">tyrosinase</fullName>
        <ecNumber evidence="3">1.14.18.1</ecNumber>
    </recommendedName>
</protein>
<comment type="cofactor">
    <cofactor evidence="1">
        <name>Cu(2+)</name>
        <dbReference type="ChEBI" id="CHEBI:29036"/>
    </cofactor>
</comment>
<dbReference type="InterPro" id="IPR002227">
    <property type="entry name" value="Tyrosinase_Cu-bd"/>
</dbReference>
<evidence type="ECO:0000256" key="2">
    <source>
        <dbReference type="ARBA" id="ARBA00009928"/>
    </source>
</evidence>
<dbReference type="OrthoDB" id="1658288at2759"/>
<dbReference type="GO" id="GO:0046872">
    <property type="term" value="F:metal ion binding"/>
    <property type="evidence" value="ECO:0007669"/>
    <property type="project" value="UniProtKB-KW"/>
</dbReference>
<dbReference type="Proteomes" id="UP000566819">
    <property type="component" value="Unassembled WGS sequence"/>
</dbReference>
<dbReference type="GO" id="GO:0042438">
    <property type="term" value="P:melanin biosynthetic process"/>
    <property type="evidence" value="ECO:0007669"/>
    <property type="project" value="UniProtKB-KW"/>
</dbReference>
<evidence type="ECO:0000256" key="8">
    <source>
        <dbReference type="ARBA" id="ARBA00023101"/>
    </source>
</evidence>
<evidence type="ECO:0000313" key="12">
    <source>
        <dbReference type="EMBL" id="KAF4626854.1"/>
    </source>
</evidence>
<proteinExistence type="inferred from homology"/>
<dbReference type="PANTHER" id="PTHR11474">
    <property type="entry name" value="TYROSINASE FAMILY MEMBER"/>
    <property type="match status" value="1"/>
</dbReference>
<evidence type="ECO:0000256" key="6">
    <source>
        <dbReference type="ARBA" id="ARBA00023008"/>
    </source>
</evidence>
<evidence type="ECO:0000256" key="1">
    <source>
        <dbReference type="ARBA" id="ARBA00001973"/>
    </source>
</evidence>
<evidence type="ECO:0000313" key="13">
    <source>
        <dbReference type="Proteomes" id="UP000566819"/>
    </source>
</evidence>
<evidence type="ECO:0000256" key="3">
    <source>
        <dbReference type="ARBA" id="ARBA00011906"/>
    </source>
</evidence>
<keyword evidence="13" id="KW-1185">Reference proteome</keyword>
<name>A0A8H4RB41_9HELO</name>
<gene>
    <name evidence="12" type="ORF">G7Y89_g11303</name>
</gene>
<evidence type="ECO:0000256" key="10">
    <source>
        <dbReference type="ARBA" id="ARBA00048881"/>
    </source>
</evidence>
<keyword evidence="7" id="KW-0503">Monooxygenase</keyword>
<keyword evidence="5" id="KW-0560">Oxidoreductase</keyword>
<evidence type="ECO:0000256" key="5">
    <source>
        <dbReference type="ARBA" id="ARBA00023002"/>
    </source>
</evidence>
<dbReference type="PANTHER" id="PTHR11474:SF76">
    <property type="entry name" value="SHKT DOMAIN-CONTAINING PROTEIN"/>
    <property type="match status" value="1"/>
</dbReference>
<dbReference type="Gene3D" id="2.60.310.20">
    <property type="match status" value="1"/>
</dbReference>
<dbReference type="EMBL" id="JAAMPI010001072">
    <property type="protein sequence ID" value="KAF4626854.1"/>
    <property type="molecule type" value="Genomic_DNA"/>
</dbReference>
<accession>A0A8H4RB41</accession>
<dbReference type="EC" id="1.14.18.1" evidence="3"/>
<dbReference type="InterPro" id="IPR041640">
    <property type="entry name" value="Tyrosinase_C"/>
</dbReference>
<dbReference type="InterPro" id="IPR008922">
    <property type="entry name" value="Di-copper_centre_dom_sf"/>
</dbReference>
<sequence length="651" mass="73822">MAFQTKEAQAKNFVANVVPDASKCRVEIEEFISDNIMTNLFLLALEDLQKEDPNRSQAISDKMHDIANQFTQEPDKSLYLKAAERFRFPYWDPCMPRNNVTNNADTPDEKIWGIPKILSVPEVWIRRPNSAVLIKIVNPLHWLKFQNDALDKKARVPIVYLPKWNMSPLGRDHTIRSADESGETNPEILELNMQRQAISIGTNLWKLLSRYAHDNDRNNELRSWASFASHNIIDSATGLPIKDPDGELAYQDDTSVSLESWHDNIHLLVGTGNHWVGHMGNPIIAGFDPIFWLHHCNVDRILAIYQALYPDKWTDATDSKTYLYPFKKNDTEFWVSNEVRDWTTLGYGIPGTKLLDPNGVHALEKHLYEYYSWTTDGSLPPESVSAYWPKDLSTSVALNGPKARHVDIPVVQFEALDGSKLITRTIAVQTAEDMDIQIDEDLRHIIIENPAANPVVNPPETVKKDKSVLTWNARVRVKKFAYDGSFNIHVFIGEIDESQTHKFLVKKNQVGFSGVFATSSDAPCANCVQQRQDGMMYEDNIPLSNSLKAYLKSNTTPESEGPPLALRTLEDFEPANVVPFLKKNMAWTLTDAASNLLDDRQQLIDSKLEITVSVRQFDLPSPQFPMGVYYPSTDYKEATVDKVGGFGWVDE</sequence>
<feature type="domain" description="Tyrosinase copper-binding" evidence="11">
    <location>
        <begin position="288"/>
        <end position="299"/>
    </location>
</feature>
<dbReference type="InterPro" id="IPR050316">
    <property type="entry name" value="Tyrosinase/Hemocyanin"/>
</dbReference>
<dbReference type="PROSITE" id="PS00498">
    <property type="entry name" value="TYROSINASE_2"/>
    <property type="match status" value="1"/>
</dbReference>
<dbReference type="GO" id="GO:0004503">
    <property type="term" value="F:tyrosinase activity"/>
    <property type="evidence" value="ECO:0007669"/>
    <property type="project" value="UniProtKB-EC"/>
</dbReference>
<dbReference type="SUPFAM" id="SSF48056">
    <property type="entry name" value="Di-copper centre-containing domain"/>
    <property type="match status" value="1"/>
</dbReference>